<keyword evidence="10" id="KW-0539">Nucleus</keyword>
<dbReference type="Gene3D" id="3.30.160.60">
    <property type="entry name" value="Classic Zinc Finger"/>
    <property type="match status" value="4"/>
</dbReference>
<accession>C3ZMM9</accession>
<comment type="similarity">
    <text evidence="2">Belongs to the krueppel C2H2-type zinc-finger protein family.</text>
</comment>
<dbReference type="InParanoid" id="C3ZMM9"/>
<keyword evidence="9" id="KW-0804">Transcription</keyword>
<evidence type="ECO:0000256" key="1">
    <source>
        <dbReference type="ARBA" id="ARBA00004123"/>
    </source>
</evidence>
<dbReference type="PANTHER" id="PTHR24408:SF58">
    <property type="entry name" value="TRANSCRIPTION FACTOR (TFIIIA), PUTATIVE (AFU_ORTHOLOGUE AFUA_1G05150)-RELATED"/>
    <property type="match status" value="1"/>
</dbReference>
<dbReference type="InterPro" id="IPR036236">
    <property type="entry name" value="Znf_C2H2_sf"/>
</dbReference>
<feature type="domain" description="C2H2-type" evidence="12">
    <location>
        <begin position="54"/>
        <end position="81"/>
    </location>
</feature>
<feature type="domain" description="C2H2-type" evidence="12">
    <location>
        <begin position="114"/>
        <end position="141"/>
    </location>
</feature>
<feature type="domain" description="C2H2-type" evidence="12">
    <location>
        <begin position="26"/>
        <end position="54"/>
    </location>
</feature>
<keyword evidence="8" id="KW-0238">DNA-binding</keyword>
<keyword evidence="3" id="KW-0479">Metal-binding</keyword>
<keyword evidence="4" id="KW-0677">Repeat</keyword>
<feature type="domain" description="C2H2-type" evidence="12">
    <location>
        <begin position="1"/>
        <end position="27"/>
    </location>
</feature>
<keyword evidence="7" id="KW-0805">Transcription regulation</keyword>
<evidence type="ECO:0000256" key="5">
    <source>
        <dbReference type="ARBA" id="ARBA00022771"/>
    </source>
</evidence>
<dbReference type="GO" id="GO:0003677">
    <property type="term" value="F:DNA binding"/>
    <property type="evidence" value="ECO:0007669"/>
    <property type="project" value="UniProtKB-KW"/>
</dbReference>
<dbReference type="PROSITE" id="PS00028">
    <property type="entry name" value="ZINC_FINGER_C2H2_1"/>
    <property type="match status" value="6"/>
</dbReference>
<evidence type="ECO:0000256" key="11">
    <source>
        <dbReference type="PROSITE-ProRule" id="PRU00042"/>
    </source>
</evidence>
<dbReference type="SMART" id="SM00355">
    <property type="entry name" value="ZnF_C2H2"/>
    <property type="match status" value="7"/>
</dbReference>
<dbReference type="SUPFAM" id="SSF57667">
    <property type="entry name" value="beta-beta-alpha zinc fingers"/>
    <property type="match status" value="4"/>
</dbReference>
<dbReference type="InterPro" id="IPR013087">
    <property type="entry name" value="Znf_C2H2_type"/>
</dbReference>
<name>C3ZMM9_BRAFL</name>
<dbReference type="EMBL" id="GG666646">
    <property type="protein sequence ID" value="EEN46239.1"/>
    <property type="molecule type" value="Genomic_DNA"/>
</dbReference>
<evidence type="ECO:0000256" key="6">
    <source>
        <dbReference type="ARBA" id="ARBA00022833"/>
    </source>
</evidence>
<evidence type="ECO:0000256" key="4">
    <source>
        <dbReference type="ARBA" id="ARBA00022737"/>
    </source>
</evidence>
<gene>
    <name evidence="13" type="ORF">BRAFLDRAFT_233447</name>
</gene>
<dbReference type="Pfam" id="PF00096">
    <property type="entry name" value="zf-C2H2"/>
    <property type="match status" value="5"/>
</dbReference>
<feature type="domain" description="C2H2-type" evidence="12">
    <location>
        <begin position="81"/>
        <end position="111"/>
    </location>
</feature>
<comment type="subcellular location">
    <subcellularLocation>
        <location evidence="1">Nucleus</location>
    </subcellularLocation>
</comment>
<dbReference type="GO" id="GO:0008270">
    <property type="term" value="F:zinc ion binding"/>
    <property type="evidence" value="ECO:0007669"/>
    <property type="project" value="UniProtKB-KW"/>
</dbReference>
<feature type="domain" description="C2H2-type" evidence="12">
    <location>
        <begin position="142"/>
        <end position="165"/>
    </location>
</feature>
<dbReference type="PANTHER" id="PTHR24408">
    <property type="entry name" value="ZINC FINGER PROTEIN"/>
    <property type="match status" value="1"/>
</dbReference>
<sequence>MCELCGKTFQSNKYLARHKRWHDGEYKCTRCDANFHDNSSLKSHITFIHYGKLLECAQCDKKFKSAGGLRKHQQLHSPKTQKCTVDKCDREFTAAAPLYYHREKYHRKDTSNFFECGSCSKTFSSNSKLERHVITHDNLRPFTCETCQTTFKRKDSMVRHMSTHTTVSCGMCGGKYKGQHQYKRHLKTKH</sequence>
<evidence type="ECO:0000256" key="2">
    <source>
        <dbReference type="ARBA" id="ARBA00006991"/>
    </source>
</evidence>
<evidence type="ECO:0000259" key="12">
    <source>
        <dbReference type="PROSITE" id="PS50157"/>
    </source>
</evidence>
<evidence type="ECO:0000256" key="7">
    <source>
        <dbReference type="ARBA" id="ARBA00023015"/>
    </source>
</evidence>
<reference evidence="13" key="1">
    <citation type="journal article" date="2008" name="Nature">
        <title>The amphioxus genome and the evolution of the chordate karyotype.</title>
        <authorList>
            <consortium name="US DOE Joint Genome Institute (JGI-PGF)"/>
            <person name="Putnam N.H."/>
            <person name="Butts T."/>
            <person name="Ferrier D.E.K."/>
            <person name="Furlong R.F."/>
            <person name="Hellsten U."/>
            <person name="Kawashima T."/>
            <person name="Robinson-Rechavi M."/>
            <person name="Shoguchi E."/>
            <person name="Terry A."/>
            <person name="Yu J.-K."/>
            <person name="Benito-Gutierrez E.L."/>
            <person name="Dubchak I."/>
            <person name="Garcia-Fernandez J."/>
            <person name="Gibson-Brown J.J."/>
            <person name="Grigoriev I.V."/>
            <person name="Horton A.C."/>
            <person name="de Jong P.J."/>
            <person name="Jurka J."/>
            <person name="Kapitonov V.V."/>
            <person name="Kohara Y."/>
            <person name="Kuroki Y."/>
            <person name="Lindquist E."/>
            <person name="Lucas S."/>
            <person name="Osoegawa K."/>
            <person name="Pennacchio L.A."/>
            <person name="Salamov A.A."/>
            <person name="Satou Y."/>
            <person name="Sauka-Spengler T."/>
            <person name="Schmutz J."/>
            <person name="Shin-I T."/>
            <person name="Toyoda A."/>
            <person name="Bronner-Fraser M."/>
            <person name="Fujiyama A."/>
            <person name="Holland L.Z."/>
            <person name="Holland P.W.H."/>
            <person name="Satoh N."/>
            <person name="Rokhsar D.S."/>
        </authorList>
    </citation>
    <scope>NUCLEOTIDE SEQUENCE [LARGE SCALE GENOMIC DNA]</scope>
    <source>
        <strain evidence="13">S238N-H82</strain>
        <tissue evidence="13">Testes</tissue>
    </source>
</reference>
<dbReference type="GO" id="GO:0005634">
    <property type="term" value="C:nucleus"/>
    <property type="evidence" value="ECO:0007669"/>
    <property type="project" value="UniProtKB-SubCell"/>
</dbReference>
<evidence type="ECO:0000256" key="3">
    <source>
        <dbReference type="ARBA" id="ARBA00022723"/>
    </source>
</evidence>
<evidence type="ECO:0000256" key="8">
    <source>
        <dbReference type="ARBA" id="ARBA00023125"/>
    </source>
</evidence>
<evidence type="ECO:0000256" key="10">
    <source>
        <dbReference type="ARBA" id="ARBA00023242"/>
    </source>
</evidence>
<protein>
    <recommendedName>
        <fullName evidence="12">C2H2-type domain-containing protein</fullName>
    </recommendedName>
</protein>
<dbReference type="PROSITE" id="PS50157">
    <property type="entry name" value="ZINC_FINGER_C2H2_2"/>
    <property type="match status" value="6"/>
</dbReference>
<proteinExistence type="inferred from homology"/>
<evidence type="ECO:0000256" key="9">
    <source>
        <dbReference type="ARBA" id="ARBA00023163"/>
    </source>
</evidence>
<dbReference type="FunFam" id="3.30.160.60:FF:001156">
    <property type="entry name" value="Zinc finger protein 407"/>
    <property type="match status" value="1"/>
</dbReference>
<keyword evidence="5 11" id="KW-0863">Zinc-finger</keyword>
<dbReference type="AlphaFoldDB" id="C3ZMM9"/>
<dbReference type="eggNOG" id="KOG1721">
    <property type="taxonomic scope" value="Eukaryota"/>
</dbReference>
<evidence type="ECO:0000313" key="13">
    <source>
        <dbReference type="EMBL" id="EEN46239.1"/>
    </source>
</evidence>
<dbReference type="FunFam" id="3.30.160.60:FF:000965">
    <property type="entry name" value="Neurotrophin receptor-interacting factor homolog"/>
    <property type="match status" value="1"/>
</dbReference>
<keyword evidence="6" id="KW-0862">Zinc</keyword>
<organism>
    <name type="scientific">Branchiostoma floridae</name>
    <name type="common">Florida lancelet</name>
    <name type="synonym">Amphioxus</name>
    <dbReference type="NCBI Taxonomy" id="7739"/>
    <lineage>
        <taxon>Eukaryota</taxon>
        <taxon>Metazoa</taxon>
        <taxon>Chordata</taxon>
        <taxon>Cephalochordata</taxon>
        <taxon>Leptocardii</taxon>
        <taxon>Amphioxiformes</taxon>
        <taxon>Branchiostomatidae</taxon>
        <taxon>Branchiostoma</taxon>
    </lineage>
</organism>